<organism evidence="1">
    <name type="scientific">marine sediment metagenome</name>
    <dbReference type="NCBI Taxonomy" id="412755"/>
    <lineage>
        <taxon>unclassified sequences</taxon>
        <taxon>metagenomes</taxon>
        <taxon>ecological metagenomes</taxon>
    </lineage>
</organism>
<dbReference type="AlphaFoldDB" id="A0A0F9QEM1"/>
<protein>
    <recommendedName>
        <fullName evidence="2">HNH endonuclease</fullName>
    </recommendedName>
</protein>
<name>A0A0F9QEM1_9ZZZZ</name>
<gene>
    <name evidence="1" type="ORF">LCGC14_0728060</name>
</gene>
<accession>A0A0F9QEM1</accession>
<dbReference type="EMBL" id="LAZR01001676">
    <property type="protein sequence ID" value="KKN40974.1"/>
    <property type="molecule type" value="Genomic_DNA"/>
</dbReference>
<comment type="caution">
    <text evidence="1">The sequence shown here is derived from an EMBL/GenBank/DDBJ whole genome shotgun (WGS) entry which is preliminary data.</text>
</comment>
<proteinExistence type="predicted"/>
<evidence type="ECO:0008006" key="2">
    <source>
        <dbReference type="Google" id="ProtNLM"/>
    </source>
</evidence>
<reference evidence="1" key="1">
    <citation type="journal article" date="2015" name="Nature">
        <title>Complex archaea that bridge the gap between prokaryotes and eukaryotes.</title>
        <authorList>
            <person name="Spang A."/>
            <person name="Saw J.H."/>
            <person name="Jorgensen S.L."/>
            <person name="Zaremba-Niedzwiedzka K."/>
            <person name="Martijn J."/>
            <person name="Lind A.E."/>
            <person name="van Eijk R."/>
            <person name="Schleper C."/>
            <person name="Guy L."/>
            <person name="Ettema T.J."/>
        </authorList>
    </citation>
    <scope>NUCLEOTIDE SEQUENCE</scope>
</reference>
<evidence type="ECO:0000313" key="1">
    <source>
        <dbReference type="EMBL" id="KKN40974.1"/>
    </source>
</evidence>
<sequence length="215" mass="24603">MGIMNLAGQKFGRLTVTETHERRTDPGGGTVRIFWLCACSCGEERWVVAGHLRSGHTQSCGCWPRERLRARSTTHDKTGTREHRAWKSMLARCFNPNAANYANYSARGIRVCKRWRGKQGFSNFLADMGPVPSKLTLERIDNNGNYEPGNCRWATRLEQNRNKRTNRFLTHDGRTLPLCQWVEIKGLSRSTIASRLARGWSDKEALTLPLRKRRS</sequence>